<dbReference type="AlphaFoldDB" id="A0A2M8GH68"/>
<accession>A0A2M8GH68</accession>
<reference evidence="2" key="1">
    <citation type="submission" date="2017-09" db="EMBL/GenBank/DDBJ databases">
        <title>Depth-based differentiation of microbial function through sediment-hosted aquifers and enrichment of novel symbionts in the deep terrestrial subsurface.</title>
        <authorList>
            <person name="Probst A.J."/>
            <person name="Ladd B."/>
            <person name="Jarett J.K."/>
            <person name="Geller-Mcgrath D.E."/>
            <person name="Sieber C.M.K."/>
            <person name="Emerson J.B."/>
            <person name="Anantharaman K."/>
            <person name="Thomas B.C."/>
            <person name="Malmstrom R."/>
            <person name="Stieglmeier M."/>
            <person name="Klingl A."/>
            <person name="Woyke T."/>
            <person name="Ryan C.M."/>
            <person name="Banfield J.F."/>
        </authorList>
    </citation>
    <scope>NUCLEOTIDE SEQUENCE [LARGE SCALE GENOMIC DNA]</scope>
</reference>
<organism evidence="1 2">
    <name type="scientific">Candidatus Shapirobacteria bacterium CG_4_8_14_3_um_filter_39_11</name>
    <dbReference type="NCBI Taxonomy" id="1974875"/>
    <lineage>
        <taxon>Bacteria</taxon>
        <taxon>Candidatus Shapironibacteriota</taxon>
    </lineage>
</organism>
<gene>
    <name evidence="1" type="ORF">CO010_01985</name>
</gene>
<protein>
    <submittedName>
        <fullName evidence="1">Uncharacterized protein</fullName>
    </submittedName>
</protein>
<name>A0A2M8GH68_9BACT</name>
<evidence type="ECO:0000313" key="2">
    <source>
        <dbReference type="Proteomes" id="UP000230384"/>
    </source>
</evidence>
<dbReference type="EMBL" id="PFQN01000032">
    <property type="protein sequence ID" value="PJC76749.1"/>
    <property type="molecule type" value="Genomic_DNA"/>
</dbReference>
<evidence type="ECO:0000313" key="1">
    <source>
        <dbReference type="EMBL" id="PJC76749.1"/>
    </source>
</evidence>
<comment type="caution">
    <text evidence="1">The sequence shown here is derived from an EMBL/GenBank/DDBJ whole genome shotgun (WGS) entry which is preliminary data.</text>
</comment>
<proteinExistence type="predicted"/>
<sequence length="299" mass="34321">MAVELGRFINDQLKNLPPDHPDREYLEDLSAITKSYIERGDRVRGDFLNRSQLVEREHEALRAFFGKEVPVLTPPSELFETLKVAEVEGFGKILKPVYFPAVKFEQADEYPGWKVKPEEWFWDEIKEGFLKKSAVRLGGYWGLFDESRRPNYNGGRQMFPEDPLAPVLAKARKEGRIAVPDLLNYVPEGSRFAISSDEKDQTVFPQLAKILRLTKSVAIVRRPTEMEFNFAGNLRYPHLGEANTWEQLNDKWGDSFWLTGGNSEMGGLADVHYDCTYDGCSNVRQDIDAFRPLVVFLHN</sequence>
<dbReference type="Proteomes" id="UP000230384">
    <property type="component" value="Unassembled WGS sequence"/>
</dbReference>